<sequence>MSKKMPLDGIIVADFTWVGAGPIATRFLSEYGAKVIKIETKSKPEILRMTGPFKDGIPGVDRSGYFSNRNPNKQSISLNMKHPKARDVAARIIEKSDLVINNFRPGVMEKWKLGYEDVKKIKPDIIFVTMSMQGSSGPHSSYMGFGATLNALVGFNHLSGFPDQPPFGTGTNYSDHVAVPTHTIFALMAAFRHRNKTGKGQFIEIPQSEAAICMKPVAVMDYAVNGREQSRIGNRHLNAAPHGVYRTSGDKRWIGIAVYNDSEWESLKNVMGNPAWANDPKFATKEGRMANQDQLDSMIEKWTSGQDGHELMQKLAGSGVRAGMVLNAKDMLEDPQMQARGHWVYLDHPEIGVSAYNGCPVHMSKTPAQYKTAAPLLGQHTEEVMKEFLNMDDREYKQLEADQVFA</sequence>
<evidence type="ECO:0000313" key="3">
    <source>
        <dbReference type="EMBL" id="AGL00224.1"/>
    </source>
</evidence>
<dbReference type="AlphaFoldDB" id="R4KKN7"/>
<dbReference type="EMBL" id="CP003273">
    <property type="protein sequence ID" value="AGL00201.1"/>
    <property type="molecule type" value="Genomic_DNA"/>
</dbReference>
<dbReference type="KEGG" id="dgi:Desgi_0669"/>
<dbReference type="EMBL" id="CP003273">
    <property type="protein sequence ID" value="AGL00224.1"/>
    <property type="molecule type" value="Genomic_DNA"/>
</dbReference>
<dbReference type="Proteomes" id="UP000013520">
    <property type="component" value="Chromosome"/>
</dbReference>
<keyword evidence="1 2" id="KW-0808">Transferase</keyword>
<accession>R4KKN7</accession>
<name>R4KKN7_9FIRM</name>
<dbReference type="PANTHER" id="PTHR48207">
    <property type="entry name" value="SUCCINATE--HYDROXYMETHYLGLUTARATE COA-TRANSFERASE"/>
    <property type="match status" value="1"/>
</dbReference>
<evidence type="ECO:0000256" key="1">
    <source>
        <dbReference type="ARBA" id="ARBA00022679"/>
    </source>
</evidence>
<dbReference type="Pfam" id="PF02515">
    <property type="entry name" value="CoA_transf_3"/>
    <property type="match status" value="1"/>
</dbReference>
<dbReference type="InterPro" id="IPR003673">
    <property type="entry name" value="CoA-Trfase_fam_III"/>
</dbReference>
<dbReference type="HOGENOM" id="CLU_033975_2_0_9"/>
<organism evidence="2 4">
    <name type="scientific">Desulfoscipio gibsoniae DSM 7213</name>
    <dbReference type="NCBI Taxonomy" id="767817"/>
    <lineage>
        <taxon>Bacteria</taxon>
        <taxon>Bacillati</taxon>
        <taxon>Bacillota</taxon>
        <taxon>Clostridia</taxon>
        <taxon>Eubacteriales</taxon>
        <taxon>Desulfallaceae</taxon>
        <taxon>Desulfoscipio</taxon>
    </lineage>
</organism>
<dbReference type="InterPro" id="IPR050483">
    <property type="entry name" value="CoA-transferase_III_domain"/>
</dbReference>
<dbReference type="InterPro" id="IPR023606">
    <property type="entry name" value="CoA-Trfase_III_dom_1_sf"/>
</dbReference>
<dbReference type="eggNOG" id="COG1804">
    <property type="taxonomic scope" value="Bacteria"/>
</dbReference>
<reference evidence="2 4" key="1">
    <citation type="submission" date="2012-01" db="EMBL/GenBank/DDBJ databases">
        <title>Complete sequence of Desulfotomaculum gibsoniae DSM 7213.</title>
        <authorList>
            <consortium name="US DOE Joint Genome Institute"/>
            <person name="Lucas S."/>
            <person name="Han J."/>
            <person name="Lapidus A."/>
            <person name="Cheng J.-F."/>
            <person name="Goodwin L."/>
            <person name="Pitluck S."/>
            <person name="Peters L."/>
            <person name="Ovchinnikova G."/>
            <person name="Teshima H."/>
            <person name="Detter J.C."/>
            <person name="Han C."/>
            <person name="Tapia R."/>
            <person name="Land M."/>
            <person name="Hauser L."/>
            <person name="Kyrpides N."/>
            <person name="Ivanova N."/>
            <person name="Pagani I."/>
            <person name="Parshina S."/>
            <person name="Plugge C."/>
            <person name="Muyzer G."/>
            <person name="Kuever J."/>
            <person name="Ivanova A."/>
            <person name="Nazina T."/>
            <person name="Klenk H.-P."/>
            <person name="Brambilla E."/>
            <person name="Spring S."/>
            <person name="Stams A.F."/>
            <person name="Woyke T."/>
        </authorList>
    </citation>
    <scope>NUCLEOTIDE SEQUENCE [LARGE SCALE GENOMIC DNA]</scope>
    <source>
        <strain evidence="2 4">DSM 7213</strain>
    </source>
</reference>
<dbReference type="SUPFAM" id="SSF89796">
    <property type="entry name" value="CoA-transferase family III (CaiB/BaiF)"/>
    <property type="match status" value="1"/>
</dbReference>
<dbReference type="InterPro" id="IPR044855">
    <property type="entry name" value="CoA-Trfase_III_dom3_sf"/>
</dbReference>
<dbReference type="GO" id="GO:0008410">
    <property type="term" value="F:CoA-transferase activity"/>
    <property type="evidence" value="ECO:0007669"/>
    <property type="project" value="TreeGrafter"/>
</dbReference>
<evidence type="ECO:0000313" key="2">
    <source>
        <dbReference type="EMBL" id="AGL00201.1"/>
    </source>
</evidence>
<dbReference type="STRING" id="767817.Desgi_0646"/>
<dbReference type="PANTHER" id="PTHR48207:SF3">
    <property type="entry name" value="SUCCINATE--HYDROXYMETHYLGLUTARATE COA-TRANSFERASE"/>
    <property type="match status" value="1"/>
</dbReference>
<proteinExistence type="predicted"/>
<dbReference type="Gene3D" id="3.30.1540.10">
    <property type="entry name" value="formyl-coa transferase, domain 3"/>
    <property type="match status" value="1"/>
</dbReference>
<protein>
    <submittedName>
        <fullName evidence="2">Putative acyl-CoA transferase/carnitine dehydratase</fullName>
    </submittedName>
</protein>
<evidence type="ECO:0000313" key="4">
    <source>
        <dbReference type="Proteomes" id="UP000013520"/>
    </source>
</evidence>
<dbReference type="Gene3D" id="3.40.50.10540">
    <property type="entry name" value="Crotonobetainyl-coa:carnitine coa-transferase, domain 1"/>
    <property type="match status" value="1"/>
</dbReference>
<keyword evidence="4" id="KW-1185">Reference proteome</keyword>
<gene>
    <name evidence="2" type="ORF">Desgi_0646</name>
    <name evidence="3" type="ORF">Desgi_0669</name>
</gene>
<dbReference type="KEGG" id="dgi:Desgi_0646"/>
<dbReference type="RefSeq" id="WP_006520872.1">
    <property type="nucleotide sequence ID" value="NC_021184.1"/>
</dbReference>